<evidence type="ECO:0000256" key="3">
    <source>
        <dbReference type="SAM" id="Coils"/>
    </source>
</evidence>
<evidence type="ECO:0000313" key="5">
    <source>
        <dbReference type="EMBL" id="PFX15503.1"/>
    </source>
</evidence>
<feature type="domain" description="DDE Tnp4" evidence="4">
    <location>
        <begin position="162"/>
        <end position="259"/>
    </location>
</feature>
<dbReference type="STRING" id="50429.A0A2B4RFA9"/>
<dbReference type="Pfam" id="PF13359">
    <property type="entry name" value="DDE_Tnp_4"/>
    <property type="match status" value="1"/>
</dbReference>
<organism evidence="5 6">
    <name type="scientific">Stylophora pistillata</name>
    <name type="common">Smooth cauliflower coral</name>
    <dbReference type="NCBI Taxonomy" id="50429"/>
    <lineage>
        <taxon>Eukaryota</taxon>
        <taxon>Metazoa</taxon>
        <taxon>Cnidaria</taxon>
        <taxon>Anthozoa</taxon>
        <taxon>Hexacorallia</taxon>
        <taxon>Scleractinia</taxon>
        <taxon>Astrocoeniina</taxon>
        <taxon>Pocilloporidae</taxon>
        <taxon>Stylophora</taxon>
    </lineage>
</organism>
<feature type="coiled-coil region" evidence="3">
    <location>
        <begin position="47"/>
        <end position="77"/>
    </location>
</feature>
<protein>
    <recommendedName>
        <fullName evidence="4">DDE Tnp4 domain-containing protein</fullName>
    </recommendedName>
</protein>
<dbReference type="OrthoDB" id="5960688at2759"/>
<accession>A0A2B4RFA9</accession>
<evidence type="ECO:0000256" key="2">
    <source>
        <dbReference type="ARBA" id="ARBA00022723"/>
    </source>
</evidence>
<gene>
    <name evidence="5" type="ORF">AWC38_SpisGene20281</name>
</gene>
<dbReference type="EMBL" id="LSMT01000644">
    <property type="protein sequence ID" value="PFX15503.1"/>
    <property type="molecule type" value="Genomic_DNA"/>
</dbReference>
<dbReference type="PANTHER" id="PTHR23080:SF133">
    <property type="entry name" value="SI:CH211-262I1.5-RELATED"/>
    <property type="match status" value="1"/>
</dbReference>
<dbReference type="Proteomes" id="UP000225706">
    <property type="component" value="Unassembled WGS sequence"/>
</dbReference>
<dbReference type="GO" id="GO:0046872">
    <property type="term" value="F:metal ion binding"/>
    <property type="evidence" value="ECO:0007669"/>
    <property type="project" value="UniProtKB-KW"/>
</dbReference>
<proteinExistence type="predicted"/>
<evidence type="ECO:0000313" key="6">
    <source>
        <dbReference type="Proteomes" id="UP000225706"/>
    </source>
</evidence>
<dbReference type="PANTHER" id="PTHR23080">
    <property type="entry name" value="THAP DOMAIN PROTEIN"/>
    <property type="match status" value="1"/>
</dbReference>
<reference evidence="6" key="1">
    <citation type="journal article" date="2017" name="bioRxiv">
        <title>Comparative analysis of the genomes of Stylophora pistillata and Acropora digitifera provides evidence for extensive differences between species of corals.</title>
        <authorList>
            <person name="Voolstra C.R."/>
            <person name="Li Y."/>
            <person name="Liew Y.J."/>
            <person name="Baumgarten S."/>
            <person name="Zoccola D."/>
            <person name="Flot J.-F."/>
            <person name="Tambutte S."/>
            <person name="Allemand D."/>
            <person name="Aranda M."/>
        </authorList>
    </citation>
    <scope>NUCLEOTIDE SEQUENCE [LARGE SCALE GENOMIC DNA]</scope>
</reference>
<keyword evidence="2" id="KW-0479">Metal-binding</keyword>
<evidence type="ECO:0000256" key="1">
    <source>
        <dbReference type="ARBA" id="ARBA00001968"/>
    </source>
</evidence>
<comment type="cofactor">
    <cofactor evidence="1">
        <name>a divalent metal cation</name>
        <dbReference type="ChEBI" id="CHEBI:60240"/>
    </cofactor>
</comment>
<dbReference type="AlphaFoldDB" id="A0A2B4RFA9"/>
<evidence type="ECO:0000259" key="4">
    <source>
        <dbReference type="Pfam" id="PF13359"/>
    </source>
</evidence>
<comment type="caution">
    <text evidence="5">The sequence shown here is derived from an EMBL/GenBank/DDBJ whole genome shotgun (WGS) entry which is preliminary data.</text>
</comment>
<name>A0A2B4RFA9_STYPI</name>
<dbReference type="InterPro" id="IPR027806">
    <property type="entry name" value="HARBI1_dom"/>
</dbReference>
<keyword evidence="3" id="KW-0175">Coiled coil</keyword>
<sequence length="266" mass="30474">MQRAFMAFTATKQQRPSEDVASKDQMRKYAITVFSGHLPTGDVVVDESGLQRQIEELKVQLEEERKARNEMEMLLQKNIFRIENIKDNNKLLRFYTGFANYNIFTMVLDILGHDAAANLNYHNKERSKSDLTRNAVPGRTLSIENEVLMVLCCLKTGLLEEDLATRFCDSKHRGSISDRELTQKSGLIDKFQRGDAVIADRGFNMGGDLAHRGVPVNIPPFMDPSSQFDEADMLKTRKIASLRIHVERALERIKNYRILDFIPFSM</sequence>
<keyword evidence="6" id="KW-1185">Reference proteome</keyword>